<dbReference type="GO" id="GO:0006207">
    <property type="term" value="P:'de novo' pyrimidine nucleobase biosynthetic process"/>
    <property type="evidence" value="ECO:0007669"/>
    <property type="project" value="TreeGrafter"/>
</dbReference>
<evidence type="ECO:0000313" key="6">
    <source>
        <dbReference type="Proteomes" id="UP000469559"/>
    </source>
</evidence>
<accession>A0A8T9BNH6</accession>
<dbReference type="Gene3D" id="3.20.20.140">
    <property type="entry name" value="Metal-dependent hydrolases"/>
    <property type="match status" value="1"/>
</dbReference>
<keyword evidence="4" id="KW-0665">Pyrimidine biosynthesis</keyword>
<dbReference type="AlphaFoldDB" id="A0A8T9BNH6"/>
<dbReference type="PANTHER" id="PTHR43137">
    <property type="entry name" value="DIHYDROOROTASE"/>
    <property type="match status" value="1"/>
</dbReference>
<reference evidence="5 6" key="1">
    <citation type="submission" date="2018-05" db="EMBL/GenBank/DDBJ databases">
        <title>Whole genome sequencing for identification of molecular markers to develop diagnostic detection tools for the regulated plant pathogen Lachnellula willkommii.</title>
        <authorList>
            <person name="Giroux E."/>
            <person name="Bilodeau G."/>
        </authorList>
    </citation>
    <scope>NUCLEOTIDE SEQUENCE [LARGE SCALE GENOMIC DNA]</scope>
    <source>
        <strain evidence="5 6">CBS 203.66</strain>
    </source>
</reference>
<dbReference type="InterPro" id="IPR004721">
    <property type="entry name" value="DHOdimr"/>
</dbReference>
<evidence type="ECO:0000313" key="5">
    <source>
        <dbReference type="EMBL" id="TVY21295.1"/>
    </source>
</evidence>
<dbReference type="PIRSF" id="PIRSF001237">
    <property type="entry name" value="DHOdimr"/>
    <property type="match status" value="1"/>
</dbReference>
<gene>
    <name evidence="5" type="primary">ura2_1</name>
    <name evidence="5" type="ORF">LARI1_G000466</name>
</gene>
<dbReference type="InterPro" id="IPR002195">
    <property type="entry name" value="Dihydroorotase_CS"/>
</dbReference>
<name>A0A8T9BNH6_9HELO</name>
<dbReference type="EMBL" id="QGMF01000021">
    <property type="protein sequence ID" value="TVY21295.1"/>
    <property type="molecule type" value="Genomic_DNA"/>
</dbReference>
<evidence type="ECO:0000256" key="4">
    <source>
        <dbReference type="ARBA" id="ARBA00022975"/>
    </source>
</evidence>
<protein>
    <submittedName>
        <fullName evidence="5">Putative dihydroorotase</fullName>
    </submittedName>
</protein>
<dbReference type="GO" id="GO:0046872">
    <property type="term" value="F:metal ion binding"/>
    <property type="evidence" value="ECO:0007669"/>
    <property type="project" value="UniProtKB-KW"/>
</dbReference>
<keyword evidence="1" id="KW-0479">Metal-binding</keyword>
<evidence type="ECO:0000256" key="2">
    <source>
        <dbReference type="ARBA" id="ARBA00022801"/>
    </source>
</evidence>
<sequence>MRLKDVQSLELPPSADMHVHLRQDQVMELVVPHIRKGGVDTVFVMACRPLNISPNLQPPITSVAQALEYQSRLRSIEPRVHYLMSLYLHPSVTPEVIAEAAAAGVTGVKMYPQGVTTNSESGVAADFLEAYSLVFAAMEQYDLVLNLHGEVPGSPPSDNISLEEAFLPELKRLHEKFPRLRCILEASRFPSLTAQYYTDTLQHCSTAAALDAVRACGPSVAGTITAHHLYLTRDISQVDPLAFCKPIPQTPLHRDALIKAVCSGDPKFFFGSDSAPHPLASKTQGRQPVPAGVFTQPFATQLVILALQEAIERGVIEEHEVTQERLERFLSRSGRRFYKLPDPAAKGPHKIVLERKGETIPTSIRSADGTLEIGLSRPTVPIFSLRWLS</sequence>
<evidence type="ECO:0000256" key="1">
    <source>
        <dbReference type="ARBA" id="ARBA00022723"/>
    </source>
</evidence>
<evidence type="ECO:0000256" key="3">
    <source>
        <dbReference type="ARBA" id="ARBA00022833"/>
    </source>
</evidence>
<dbReference type="Proteomes" id="UP000469559">
    <property type="component" value="Unassembled WGS sequence"/>
</dbReference>
<comment type="caution">
    <text evidence="5">The sequence shown here is derived from an EMBL/GenBank/DDBJ whole genome shotgun (WGS) entry which is preliminary data.</text>
</comment>
<organism evidence="5 6">
    <name type="scientific">Lachnellula arida</name>
    <dbReference type="NCBI Taxonomy" id="1316785"/>
    <lineage>
        <taxon>Eukaryota</taxon>
        <taxon>Fungi</taxon>
        <taxon>Dikarya</taxon>
        <taxon>Ascomycota</taxon>
        <taxon>Pezizomycotina</taxon>
        <taxon>Leotiomycetes</taxon>
        <taxon>Helotiales</taxon>
        <taxon>Lachnaceae</taxon>
        <taxon>Lachnellula</taxon>
    </lineage>
</organism>
<dbReference type="GO" id="GO:0004151">
    <property type="term" value="F:dihydroorotase activity"/>
    <property type="evidence" value="ECO:0007669"/>
    <property type="project" value="InterPro"/>
</dbReference>
<dbReference type="PROSITE" id="PS00483">
    <property type="entry name" value="DIHYDROOROTASE_2"/>
    <property type="match status" value="1"/>
</dbReference>
<keyword evidence="6" id="KW-1185">Reference proteome</keyword>
<dbReference type="GO" id="GO:0006221">
    <property type="term" value="P:pyrimidine nucleotide biosynthetic process"/>
    <property type="evidence" value="ECO:0007669"/>
    <property type="project" value="UniProtKB-KW"/>
</dbReference>
<dbReference type="SUPFAM" id="SSF51556">
    <property type="entry name" value="Metallo-dependent hydrolases"/>
    <property type="match status" value="1"/>
</dbReference>
<proteinExistence type="predicted"/>
<dbReference type="InterPro" id="IPR032466">
    <property type="entry name" value="Metal_Hydrolase"/>
</dbReference>
<keyword evidence="3" id="KW-0862">Zinc</keyword>
<dbReference type="GO" id="GO:0005737">
    <property type="term" value="C:cytoplasm"/>
    <property type="evidence" value="ECO:0007669"/>
    <property type="project" value="TreeGrafter"/>
</dbReference>
<keyword evidence="2" id="KW-0378">Hydrolase</keyword>
<dbReference type="PANTHER" id="PTHR43137:SF1">
    <property type="entry name" value="DIHYDROOROTASE"/>
    <property type="match status" value="1"/>
</dbReference>
<dbReference type="OrthoDB" id="1670005at2759"/>